<dbReference type="SUPFAM" id="SSF51971">
    <property type="entry name" value="Nucleotide-binding domain"/>
    <property type="match status" value="1"/>
</dbReference>
<evidence type="ECO:0000259" key="7">
    <source>
        <dbReference type="Pfam" id="PF03275"/>
    </source>
</evidence>
<dbReference type="InterPro" id="IPR015899">
    <property type="entry name" value="UDP-GalPyranose_mutase_C"/>
</dbReference>
<feature type="compositionally biased region" description="Polar residues" evidence="6">
    <location>
        <begin position="380"/>
        <end position="395"/>
    </location>
</feature>
<comment type="similarity">
    <text evidence="2">Belongs to the UDP-galactopyranose/dTDP-fucopyranose mutase family.</text>
</comment>
<evidence type="ECO:0000313" key="9">
    <source>
        <dbReference type="Proteomes" id="UP000500767"/>
    </source>
</evidence>
<evidence type="ECO:0000256" key="1">
    <source>
        <dbReference type="ARBA" id="ARBA00001974"/>
    </source>
</evidence>
<evidence type="ECO:0000256" key="3">
    <source>
        <dbReference type="ARBA" id="ARBA00022630"/>
    </source>
</evidence>
<dbReference type="GO" id="GO:0008767">
    <property type="term" value="F:UDP-galactopyranose mutase activity"/>
    <property type="evidence" value="ECO:0007669"/>
    <property type="project" value="UniProtKB-EC"/>
</dbReference>
<reference evidence="8 9" key="1">
    <citation type="journal article" date="2014" name="World J. Microbiol. Biotechnol.">
        <title>Biodiversity and physiological characteristics of Antarctic and Arctic lichens-associated bacteria.</title>
        <authorList>
            <person name="Lee Y.M."/>
            <person name="Kim E.H."/>
            <person name="Lee H.K."/>
            <person name="Hong S.G."/>
        </authorList>
    </citation>
    <scope>NUCLEOTIDE SEQUENCE [LARGE SCALE GENOMIC DNA]</scope>
    <source>
        <strain evidence="8 9">PAMC 26569</strain>
    </source>
</reference>
<name>A0A6M8HU51_9PROT</name>
<dbReference type="GO" id="GO:0050660">
    <property type="term" value="F:flavin adenine dinucleotide binding"/>
    <property type="evidence" value="ECO:0007669"/>
    <property type="project" value="TreeGrafter"/>
</dbReference>
<dbReference type="SUPFAM" id="SSF54373">
    <property type="entry name" value="FAD-linked reductases, C-terminal domain"/>
    <property type="match status" value="1"/>
</dbReference>
<dbReference type="InterPro" id="IPR004379">
    <property type="entry name" value="UDP-GALP_mutase"/>
</dbReference>
<dbReference type="AlphaFoldDB" id="A0A6M8HU51"/>
<sequence>MSACDYDWLIVGAGFAGSILAERLAAHGQRVMIIDKRPHIAGNAYDRVDEAGLLVHEYGPHIFHTNSTMVFDYLSRFTEWRFYEHRVQGRVDAKLVPIPINLDTVNTLYDLKLTSDELPGWLAERAEPVADIKTAEDVVVSQVGRDLYEKIFRCYSRKQWGLDPSELDASVTARIPVRLDNEDRYFTDRHQFMPLHGYTKMFERMLDHPNITICTGTSYEDVVAKVPGARLIWTGPVDEFFGFSEGKLPYRSLRFVHETRDVEFIQPVGTVNYPQDEDYTRITEYKHLTGQTHDRTSIMYEYPAAEGEPYYPVPQAESQATYKRYQKLADATQDVWFVGRLATYRYYNMDQIVAQALATFTRIEATLPVMPGMSPAEATGSVSNSVVSDQTLVEA</sequence>
<dbReference type="Proteomes" id="UP000500767">
    <property type="component" value="Chromosome"/>
</dbReference>
<keyword evidence="5 8" id="KW-0413">Isomerase</keyword>
<keyword evidence="4" id="KW-0274">FAD</keyword>
<dbReference type="PANTHER" id="PTHR21197">
    <property type="entry name" value="UDP-GALACTOPYRANOSE MUTASE"/>
    <property type="match status" value="1"/>
</dbReference>
<feature type="region of interest" description="Disordered" evidence="6">
    <location>
        <begin position="376"/>
        <end position="395"/>
    </location>
</feature>
<protein>
    <submittedName>
        <fullName evidence="8">UDP-galactopyranose mutase</fullName>
        <ecNumber evidence="8">5.4.99.9</ecNumber>
    </submittedName>
</protein>
<dbReference type="RefSeq" id="WP_171833741.1">
    <property type="nucleotide sequence ID" value="NZ_CP053708.1"/>
</dbReference>
<evidence type="ECO:0000256" key="5">
    <source>
        <dbReference type="ARBA" id="ARBA00023235"/>
    </source>
</evidence>
<comment type="cofactor">
    <cofactor evidence="1">
        <name>FAD</name>
        <dbReference type="ChEBI" id="CHEBI:57692"/>
    </cofactor>
</comment>
<organism evidence="8 9">
    <name type="scientific">Lichenicola cladoniae</name>
    <dbReference type="NCBI Taxonomy" id="1484109"/>
    <lineage>
        <taxon>Bacteria</taxon>
        <taxon>Pseudomonadati</taxon>
        <taxon>Pseudomonadota</taxon>
        <taxon>Alphaproteobacteria</taxon>
        <taxon>Acetobacterales</taxon>
        <taxon>Acetobacteraceae</taxon>
        <taxon>Lichenicola</taxon>
    </lineage>
</organism>
<feature type="domain" description="UDP-galactopyranose mutase C-terminal" evidence="7">
    <location>
        <begin position="150"/>
        <end position="346"/>
    </location>
</feature>
<evidence type="ECO:0000256" key="2">
    <source>
        <dbReference type="ARBA" id="ARBA00009321"/>
    </source>
</evidence>
<evidence type="ECO:0000256" key="4">
    <source>
        <dbReference type="ARBA" id="ARBA00022827"/>
    </source>
</evidence>
<dbReference type="NCBIfam" id="TIGR00031">
    <property type="entry name" value="UDP-GALP_mutase"/>
    <property type="match status" value="1"/>
</dbReference>
<gene>
    <name evidence="8" type="primary">glf</name>
    <name evidence="8" type="ORF">HN018_20265</name>
</gene>
<evidence type="ECO:0000313" key="8">
    <source>
        <dbReference type="EMBL" id="QKE92059.1"/>
    </source>
</evidence>
<dbReference type="EC" id="5.4.99.9" evidence="8"/>
<keyword evidence="9" id="KW-1185">Reference proteome</keyword>
<proteinExistence type="inferred from homology"/>
<dbReference type="Pfam" id="PF13450">
    <property type="entry name" value="NAD_binding_8"/>
    <property type="match status" value="1"/>
</dbReference>
<dbReference type="GO" id="GO:0005829">
    <property type="term" value="C:cytosol"/>
    <property type="evidence" value="ECO:0007669"/>
    <property type="project" value="TreeGrafter"/>
</dbReference>
<evidence type="ECO:0000256" key="6">
    <source>
        <dbReference type="SAM" id="MobiDB-lite"/>
    </source>
</evidence>
<accession>A0A6M8HU51</accession>
<dbReference type="EMBL" id="CP053708">
    <property type="protein sequence ID" value="QKE92059.1"/>
    <property type="molecule type" value="Genomic_DNA"/>
</dbReference>
<keyword evidence="3" id="KW-0285">Flavoprotein</keyword>
<dbReference type="KEGG" id="lck:HN018_20265"/>
<dbReference type="Gene3D" id="3.40.50.720">
    <property type="entry name" value="NAD(P)-binding Rossmann-like Domain"/>
    <property type="match status" value="3"/>
</dbReference>
<dbReference type="PANTHER" id="PTHR21197:SF0">
    <property type="entry name" value="UDP-GALACTOPYRANOSE MUTASE"/>
    <property type="match status" value="1"/>
</dbReference>
<dbReference type="Pfam" id="PF03275">
    <property type="entry name" value="GLF"/>
    <property type="match status" value="1"/>
</dbReference>